<comment type="caution">
    <text evidence="1">The sequence shown here is derived from an EMBL/GenBank/DDBJ whole genome shotgun (WGS) entry which is preliminary data.</text>
</comment>
<protein>
    <submittedName>
        <fullName evidence="1">Uncharacterized protein</fullName>
    </submittedName>
</protein>
<reference evidence="1 2" key="2">
    <citation type="journal article" date="2022" name="Mol. Ecol. Resour.">
        <title>The genomes of chicory, endive, great burdock and yacon provide insights into Asteraceae paleo-polyploidization history and plant inulin production.</title>
        <authorList>
            <person name="Fan W."/>
            <person name="Wang S."/>
            <person name="Wang H."/>
            <person name="Wang A."/>
            <person name="Jiang F."/>
            <person name="Liu H."/>
            <person name="Zhao H."/>
            <person name="Xu D."/>
            <person name="Zhang Y."/>
        </authorList>
    </citation>
    <scope>NUCLEOTIDE SEQUENCE [LARGE SCALE GENOMIC DNA]</scope>
    <source>
        <strain evidence="2">cv. Niubang</strain>
    </source>
</reference>
<sequence>MTSAEQLTSVPTSVIIAQCRNNELPNLLYPLYANITLRNNFFRVLLGLEVDGNLEDLISIEVYIPICVPPHHWVLGVLELDEMIMVIYDNLRASMYGQQLQQLLSTFTLQLPKIIKMIGEGRRRYDASKKFKYIFADDAPQQLGRFGDCGVWIYRNLSTFIDDTIPKFVPDATEVVAMSWRRHMAETLYSLAVSGYTSTIVHHESPPSRVMKELDYDEPKYYRLYFKRQNADFLTGLVELTTDEDVANIRQYVEGHTVIEVYNEKVELSTSRLISPEHISSQRGLSKTQASCSRNLTFE</sequence>
<keyword evidence="2" id="KW-1185">Reference proteome</keyword>
<gene>
    <name evidence="1" type="ORF">L6452_42484</name>
</gene>
<reference evidence="2" key="1">
    <citation type="journal article" date="2022" name="Mol. Ecol. Resour.">
        <title>The genomes of chicory, endive, great burdock and yacon provide insights into Asteraceae palaeo-polyploidization history and plant inulin production.</title>
        <authorList>
            <person name="Fan W."/>
            <person name="Wang S."/>
            <person name="Wang H."/>
            <person name="Wang A."/>
            <person name="Jiang F."/>
            <person name="Liu H."/>
            <person name="Zhao H."/>
            <person name="Xu D."/>
            <person name="Zhang Y."/>
        </authorList>
    </citation>
    <scope>NUCLEOTIDE SEQUENCE [LARGE SCALE GENOMIC DNA]</scope>
    <source>
        <strain evidence="2">cv. Niubang</strain>
    </source>
</reference>
<organism evidence="1 2">
    <name type="scientific">Arctium lappa</name>
    <name type="common">Greater burdock</name>
    <name type="synonym">Lappa major</name>
    <dbReference type="NCBI Taxonomy" id="4217"/>
    <lineage>
        <taxon>Eukaryota</taxon>
        <taxon>Viridiplantae</taxon>
        <taxon>Streptophyta</taxon>
        <taxon>Embryophyta</taxon>
        <taxon>Tracheophyta</taxon>
        <taxon>Spermatophyta</taxon>
        <taxon>Magnoliopsida</taxon>
        <taxon>eudicotyledons</taxon>
        <taxon>Gunneridae</taxon>
        <taxon>Pentapetalae</taxon>
        <taxon>asterids</taxon>
        <taxon>campanulids</taxon>
        <taxon>Asterales</taxon>
        <taxon>Asteraceae</taxon>
        <taxon>Carduoideae</taxon>
        <taxon>Cardueae</taxon>
        <taxon>Arctiinae</taxon>
        <taxon>Arctium</taxon>
    </lineage>
</organism>
<evidence type="ECO:0000313" key="2">
    <source>
        <dbReference type="Proteomes" id="UP001055879"/>
    </source>
</evidence>
<proteinExistence type="predicted"/>
<dbReference type="EMBL" id="CM042063">
    <property type="protein sequence ID" value="KAI3667427.1"/>
    <property type="molecule type" value="Genomic_DNA"/>
</dbReference>
<accession>A0ACB8XJL1</accession>
<dbReference type="Proteomes" id="UP001055879">
    <property type="component" value="Linkage Group LG17"/>
</dbReference>
<evidence type="ECO:0000313" key="1">
    <source>
        <dbReference type="EMBL" id="KAI3667427.1"/>
    </source>
</evidence>
<name>A0ACB8XJL1_ARCLA</name>